<dbReference type="EMBL" id="CAIX01000042">
    <property type="protein sequence ID" value="CCI42995.1"/>
    <property type="molecule type" value="Genomic_DNA"/>
</dbReference>
<feature type="region of interest" description="Disordered" evidence="2">
    <location>
        <begin position="162"/>
        <end position="183"/>
    </location>
</feature>
<keyword evidence="5" id="KW-1185">Reference proteome</keyword>
<evidence type="ECO:0000256" key="2">
    <source>
        <dbReference type="SAM" id="MobiDB-lite"/>
    </source>
</evidence>
<evidence type="ECO:0000256" key="1">
    <source>
        <dbReference type="SAM" id="Coils"/>
    </source>
</evidence>
<sequence>MEQNPTDNVVINQSEISSHETTSRSKRRETASPTSIKILLDTLGKDTLAATKKSSQRNENSRKTISPNQMKQFLQEIQGLPCLAKSTNSSEEMVQRELHTTFTEAFFPSQLLPSGDKSDKEVLIQEAKSITPDKVEGRDLTLEPEDAQAFLEELKRTENELISQQNDASNTQKTQDSMQSIDHKDRRTLDVEELYALETAFRKEQCFIQKADDTCPKVSTPPRTRMSEEGSVDTETEPLNHISGSLKENELPMDIDIEREIVEEFAELRAATIKNTRKGETDKTGMEVVEETPHPNNNRTIIRKPEETCEANVISEQLHESPVKRLTSAADAEGADPDTASPIMTSKSFAIVPVADTDKSICSIPQTHPTDSPEQPQVEFTSLYSPPPTRLQVTAHLRSCLSSVKKHSQVRELTPNKSVNFGPPQGIEFNYGSPAISMTPMCATTAKAMFPVEQVSTTSVSSDEDMETSLNTSILDHANAQSESSDDEKDQAQTSQQRHQVDNAPKHRRFSLKGVTPLENIANARRQRRSSVGLKQSTPKGSQTKSDLQKQKDDHSSQNAVQQPHPQSRLAFADSSASSDGEDMDITGEYSNHFNVSAALLQRGSNYKSSQSNISTLENAFLAPTAQHSDTQKISRRQSSLGSSLGGSPELEPTIEVGTLGDLVTEAAEFEREPIPDANANGGEESDAVDMQEMHKDDSVGTSSSLNNLEENEADVVEGSQTRPLDPIIECDENSVTSTSMMSVVVSEDEDTQEHRKSVIVNLSSHFDRMESTSVTVLAEKDQPRRDLEITEDTHLGTPKSKKKQFQSPPRVTRTNRTCEQLYEMLQLDAIELDTVDSKAPNLNSSDDVDALTASCCNVACLELIKTSLDELTTWNTAMDESLVLISKELVSVTFGAEKLPLELVETIQALGRTTADTMQSEFYQWREKIEKNCNEKLALTLGKMELDVKQLQGQISTLKEFEMNELEALEELIDKERQWSQLLDALEEQEAVEVEYKQTMQELQAECSSLTLDTSIMKQRIAQAENDLETPPMQEAEIQTLSSQVFWLEQKYELEQRLTFWKIRNVTPTSFSVDSDFLDVLFSSLVRVDVCFDDSQHAVIELSSTLKIPSLDFGAKRRKLDRDMKRPDATCLVARHLLQTERVEALVNATNQRSGEPITATDKLRELEIYLLHCYRLLRDLRKLSTNYTLRYEDKTLWIDFMHFDSRSPVGFRSSHKFSVGFAFFDTIGQSSRNTSLQLIAQPLVETRYGPVSEQQVWSYFSSKTDPLALDMLPNICARLSSITKS</sequence>
<comment type="caution">
    <text evidence="4">The sequence shown here is derived from an EMBL/GenBank/DDBJ whole genome shotgun (WGS) entry which is preliminary data.</text>
</comment>
<dbReference type="OrthoDB" id="70656at2759"/>
<feature type="compositionally biased region" description="Basic and acidic residues" evidence="2">
    <location>
        <begin position="547"/>
        <end position="556"/>
    </location>
</feature>
<feature type="compositionally biased region" description="Polar residues" evidence="2">
    <location>
        <begin position="1"/>
        <end position="16"/>
    </location>
</feature>
<dbReference type="Pfam" id="PF18210">
    <property type="entry name" value="Knl1_RWD_C"/>
    <property type="match status" value="1"/>
</dbReference>
<organism evidence="4 5">
    <name type="scientific">Albugo candida</name>
    <dbReference type="NCBI Taxonomy" id="65357"/>
    <lineage>
        <taxon>Eukaryota</taxon>
        <taxon>Sar</taxon>
        <taxon>Stramenopiles</taxon>
        <taxon>Oomycota</taxon>
        <taxon>Peronosporomycetes</taxon>
        <taxon>Albuginales</taxon>
        <taxon>Albuginaceae</taxon>
        <taxon>Albugo</taxon>
    </lineage>
</organism>
<reference evidence="4 5" key="1">
    <citation type="submission" date="2012-05" db="EMBL/GenBank/DDBJ databases">
        <title>Recombination and specialization in a pathogen metapopulation.</title>
        <authorList>
            <person name="Gardiner A."/>
            <person name="Kemen E."/>
            <person name="Schultz-Larsen T."/>
            <person name="MacLean D."/>
            <person name="Van Oosterhout C."/>
            <person name="Jones J.D.G."/>
        </authorList>
    </citation>
    <scope>NUCLEOTIDE SEQUENCE [LARGE SCALE GENOMIC DNA]</scope>
    <source>
        <strain evidence="4 5">Ac Nc2</strain>
    </source>
</reference>
<keyword evidence="1" id="KW-0175">Coiled coil</keyword>
<feature type="region of interest" description="Disordered" evidence="2">
    <location>
        <begin position="479"/>
        <end position="588"/>
    </location>
</feature>
<dbReference type="STRING" id="65357.A0A024G8Y8"/>
<dbReference type="InterPro" id="IPR040850">
    <property type="entry name" value="Knl1_RWD_C"/>
</dbReference>
<feature type="compositionally biased region" description="Polar residues" evidence="2">
    <location>
        <begin position="533"/>
        <end position="546"/>
    </location>
</feature>
<feature type="compositionally biased region" description="Polar residues" evidence="2">
    <location>
        <begin position="557"/>
        <end position="566"/>
    </location>
</feature>
<dbReference type="Proteomes" id="UP000053237">
    <property type="component" value="Unassembled WGS sequence"/>
</dbReference>
<feature type="coiled-coil region" evidence="1">
    <location>
        <begin position="959"/>
        <end position="1007"/>
    </location>
</feature>
<feature type="region of interest" description="Disordered" evidence="2">
    <location>
        <begin position="214"/>
        <end position="239"/>
    </location>
</feature>
<feature type="region of interest" description="Disordered" evidence="2">
    <location>
        <begin position="321"/>
        <end position="343"/>
    </location>
</feature>
<evidence type="ECO:0000313" key="4">
    <source>
        <dbReference type="EMBL" id="CCI42995.1"/>
    </source>
</evidence>
<evidence type="ECO:0000313" key="5">
    <source>
        <dbReference type="Proteomes" id="UP000053237"/>
    </source>
</evidence>
<protein>
    <recommendedName>
        <fullName evidence="3">Knl1 C-terminal RWD domain-containing protein</fullName>
    </recommendedName>
</protein>
<name>A0A024G8Y8_9STRA</name>
<evidence type="ECO:0000259" key="3">
    <source>
        <dbReference type="Pfam" id="PF18210"/>
    </source>
</evidence>
<dbReference type="InParanoid" id="A0A024G8Y8"/>
<feature type="region of interest" description="Disordered" evidence="2">
    <location>
        <begin position="277"/>
        <end position="300"/>
    </location>
</feature>
<feature type="compositionally biased region" description="Polar residues" evidence="2">
    <location>
        <begin position="162"/>
        <end position="180"/>
    </location>
</feature>
<feature type="region of interest" description="Disordered" evidence="2">
    <location>
        <begin position="626"/>
        <end position="654"/>
    </location>
</feature>
<feature type="region of interest" description="Disordered" evidence="2">
    <location>
        <begin position="1"/>
        <end position="36"/>
    </location>
</feature>
<feature type="region of interest" description="Disordered" evidence="2">
    <location>
        <begin position="790"/>
        <end position="814"/>
    </location>
</feature>
<proteinExistence type="predicted"/>
<feature type="compositionally biased region" description="Low complexity" evidence="2">
    <location>
        <begin position="639"/>
        <end position="652"/>
    </location>
</feature>
<gene>
    <name evidence="4" type="ORF">BN9_037790</name>
</gene>
<feature type="domain" description="Knl1 C-terminal RWD" evidence="3">
    <location>
        <begin position="998"/>
        <end position="1178"/>
    </location>
</feature>
<accession>A0A024G8Y8</accession>